<dbReference type="Proteomes" id="UP000655016">
    <property type="component" value="Unassembled WGS sequence"/>
</dbReference>
<dbReference type="EMBL" id="BMKP01000005">
    <property type="protein sequence ID" value="GGF14206.1"/>
    <property type="molecule type" value="Genomic_DNA"/>
</dbReference>
<protein>
    <recommendedName>
        <fullName evidence="4">PD-(D/E)XK nuclease superfamily protein</fullName>
    </recommendedName>
</protein>
<feature type="coiled-coil region" evidence="1">
    <location>
        <begin position="263"/>
        <end position="293"/>
    </location>
</feature>
<comment type="caution">
    <text evidence="2">The sequence shown here is derived from an EMBL/GenBank/DDBJ whole genome shotgun (WGS) entry which is preliminary data.</text>
</comment>
<sequence>MDTSNVRKLLSLNNSYQNWIIEDAKIKFSKSKVLLENFYNIYKKEIDKLPYRLNLLDDLSTNENAHSKFLIRLLQYQPALIDFLQFINSNNKHLFSFNIDDIKKPILTYEKMRIDGLIRENSKYAIIIENKIHNAVEQKHQIGRYIEKCKTLGFKIEQIFVLYLTRTEGDHHSEQTWGDKYELVDFQTRYSKISYKSNILPWLESYSEVLSPKEELIKSAVVQYIDHLKHFFNKKEIYKNMNLELQNFLATELGFSIDNAENIEIVDQKINEINKLKEQLEELEKDSKIKLFKEWESNLAVRFDFEEKQIFNQSKDSFIKTGVNLFYNGRPFSVLIEHNFNSTYFGFGRHFASQALDPEIHDFLESIIKKESLQAEVPWWYGWKHTTFNDGYLELENLLKLVLEKINLIK</sequence>
<evidence type="ECO:0000313" key="3">
    <source>
        <dbReference type="Proteomes" id="UP000655016"/>
    </source>
</evidence>
<organism evidence="2 3">
    <name type="scientific">Flavobacterium limi</name>
    <dbReference type="NCBI Taxonomy" id="2045105"/>
    <lineage>
        <taxon>Bacteria</taxon>
        <taxon>Pseudomonadati</taxon>
        <taxon>Bacteroidota</taxon>
        <taxon>Flavobacteriia</taxon>
        <taxon>Flavobacteriales</taxon>
        <taxon>Flavobacteriaceae</taxon>
        <taxon>Flavobacterium</taxon>
    </lineage>
</organism>
<accession>A0ABQ1UC48</accession>
<gene>
    <name evidence="2" type="ORF">GCM10011518_24340</name>
</gene>
<keyword evidence="3" id="KW-1185">Reference proteome</keyword>
<proteinExistence type="predicted"/>
<dbReference type="RefSeq" id="WP_163394767.1">
    <property type="nucleotide sequence ID" value="NZ_BMKP01000005.1"/>
</dbReference>
<reference evidence="3" key="1">
    <citation type="journal article" date="2019" name="Int. J. Syst. Evol. Microbiol.">
        <title>The Global Catalogue of Microorganisms (GCM) 10K type strain sequencing project: providing services to taxonomists for standard genome sequencing and annotation.</title>
        <authorList>
            <consortium name="The Broad Institute Genomics Platform"/>
            <consortium name="The Broad Institute Genome Sequencing Center for Infectious Disease"/>
            <person name="Wu L."/>
            <person name="Ma J."/>
        </authorList>
    </citation>
    <scope>NUCLEOTIDE SEQUENCE [LARGE SCALE GENOMIC DNA]</scope>
    <source>
        <strain evidence="3">CGMCC 1.16060</strain>
    </source>
</reference>
<name>A0ABQ1UC48_9FLAO</name>
<evidence type="ECO:0000256" key="1">
    <source>
        <dbReference type="SAM" id="Coils"/>
    </source>
</evidence>
<evidence type="ECO:0000313" key="2">
    <source>
        <dbReference type="EMBL" id="GGF14206.1"/>
    </source>
</evidence>
<evidence type="ECO:0008006" key="4">
    <source>
        <dbReference type="Google" id="ProtNLM"/>
    </source>
</evidence>
<keyword evidence="1" id="KW-0175">Coiled coil</keyword>